<dbReference type="AlphaFoldDB" id="A0AAN6UAF9"/>
<evidence type="ECO:0000313" key="3">
    <source>
        <dbReference type="Proteomes" id="UP001302602"/>
    </source>
</evidence>
<name>A0AAN6UAF9_9PEZI</name>
<dbReference type="RefSeq" id="XP_062653188.1">
    <property type="nucleotide sequence ID" value="XM_062795944.1"/>
</dbReference>
<dbReference type="Proteomes" id="UP001302602">
    <property type="component" value="Unassembled WGS sequence"/>
</dbReference>
<keyword evidence="3" id="KW-1185">Reference proteome</keyword>
<evidence type="ECO:0000313" key="2">
    <source>
        <dbReference type="EMBL" id="KAK4129417.1"/>
    </source>
</evidence>
<proteinExistence type="predicted"/>
<organism evidence="2 3">
    <name type="scientific">Parathielavia appendiculata</name>
    <dbReference type="NCBI Taxonomy" id="2587402"/>
    <lineage>
        <taxon>Eukaryota</taxon>
        <taxon>Fungi</taxon>
        <taxon>Dikarya</taxon>
        <taxon>Ascomycota</taxon>
        <taxon>Pezizomycotina</taxon>
        <taxon>Sordariomycetes</taxon>
        <taxon>Sordariomycetidae</taxon>
        <taxon>Sordariales</taxon>
        <taxon>Chaetomiaceae</taxon>
        <taxon>Parathielavia</taxon>
    </lineage>
</organism>
<gene>
    <name evidence="2" type="ORF">N657DRAFT_677040</name>
</gene>
<reference evidence="2" key="1">
    <citation type="journal article" date="2023" name="Mol. Phylogenet. Evol.">
        <title>Genome-scale phylogeny and comparative genomics of the fungal order Sordariales.</title>
        <authorList>
            <person name="Hensen N."/>
            <person name="Bonometti L."/>
            <person name="Westerberg I."/>
            <person name="Brannstrom I.O."/>
            <person name="Guillou S."/>
            <person name="Cros-Aarteil S."/>
            <person name="Calhoun S."/>
            <person name="Haridas S."/>
            <person name="Kuo A."/>
            <person name="Mondo S."/>
            <person name="Pangilinan J."/>
            <person name="Riley R."/>
            <person name="LaButti K."/>
            <person name="Andreopoulos B."/>
            <person name="Lipzen A."/>
            <person name="Chen C."/>
            <person name="Yan M."/>
            <person name="Daum C."/>
            <person name="Ng V."/>
            <person name="Clum A."/>
            <person name="Steindorff A."/>
            <person name="Ohm R.A."/>
            <person name="Martin F."/>
            <person name="Silar P."/>
            <person name="Natvig D.O."/>
            <person name="Lalanne C."/>
            <person name="Gautier V."/>
            <person name="Ament-Velasquez S.L."/>
            <person name="Kruys A."/>
            <person name="Hutchinson M.I."/>
            <person name="Powell A.J."/>
            <person name="Barry K."/>
            <person name="Miller A.N."/>
            <person name="Grigoriev I.V."/>
            <person name="Debuchy R."/>
            <person name="Gladieux P."/>
            <person name="Hiltunen Thoren M."/>
            <person name="Johannesson H."/>
        </authorList>
    </citation>
    <scope>NUCLEOTIDE SEQUENCE</scope>
    <source>
        <strain evidence="2">CBS 731.68</strain>
    </source>
</reference>
<reference evidence="2" key="2">
    <citation type="submission" date="2023-05" db="EMBL/GenBank/DDBJ databases">
        <authorList>
            <consortium name="Lawrence Berkeley National Laboratory"/>
            <person name="Steindorff A."/>
            <person name="Hensen N."/>
            <person name="Bonometti L."/>
            <person name="Westerberg I."/>
            <person name="Brannstrom I.O."/>
            <person name="Guillou S."/>
            <person name="Cros-Aarteil S."/>
            <person name="Calhoun S."/>
            <person name="Haridas S."/>
            <person name="Kuo A."/>
            <person name="Mondo S."/>
            <person name="Pangilinan J."/>
            <person name="Riley R."/>
            <person name="Labutti K."/>
            <person name="Andreopoulos B."/>
            <person name="Lipzen A."/>
            <person name="Chen C."/>
            <person name="Yanf M."/>
            <person name="Daum C."/>
            <person name="Ng V."/>
            <person name="Clum A."/>
            <person name="Ohm R."/>
            <person name="Martin F."/>
            <person name="Silar P."/>
            <person name="Natvig D."/>
            <person name="Lalanne C."/>
            <person name="Gautier V."/>
            <person name="Ament-Velasquez S.L."/>
            <person name="Kruys A."/>
            <person name="Hutchinson M.I."/>
            <person name="Powell A.J."/>
            <person name="Barry K."/>
            <person name="Miller A.N."/>
            <person name="Grigoriev I.V."/>
            <person name="Debuchy R."/>
            <person name="Gladieux P."/>
            <person name="Thoren M.H."/>
            <person name="Johannesson H."/>
        </authorList>
    </citation>
    <scope>NUCLEOTIDE SEQUENCE</scope>
    <source>
        <strain evidence="2">CBS 731.68</strain>
    </source>
</reference>
<sequence>MDLRADPSLRFRGGASADMYGYNPNFIRLSRQPPPSRGRSRSRPRPQEQQQQARLSPNSAPPSSEYKAAPGDAAHDKRAESLVIEERFLRPAPDGIVGTGGGSSWWLSWLGWGSRRRLEELTSVGWRPVRLRFDVRWSDGELETDWYEVLYKHLYTKVGKFAKEYFGYGDLPVSEVTDEEEGPDNNAVGWDALLIKGALRHGKALEMVVFDDLLFGADEVQKNMLVAQDECTLNFEGYHRTELRSECVRAILAEHTLTPDFWSRVDQVSLQFATLLLPLIHLMDKHFPASQAKALRSIYQDLHTIVAEA</sequence>
<dbReference type="EMBL" id="MU853223">
    <property type="protein sequence ID" value="KAK4129417.1"/>
    <property type="molecule type" value="Genomic_DNA"/>
</dbReference>
<feature type="region of interest" description="Disordered" evidence="1">
    <location>
        <begin position="1"/>
        <end position="75"/>
    </location>
</feature>
<accession>A0AAN6UAF9</accession>
<evidence type="ECO:0000256" key="1">
    <source>
        <dbReference type="SAM" id="MobiDB-lite"/>
    </source>
</evidence>
<comment type="caution">
    <text evidence="2">The sequence shown here is derived from an EMBL/GenBank/DDBJ whole genome shotgun (WGS) entry which is preliminary data.</text>
</comment>
<protein>
    <submittedName>
        <fullName evidence="2">Uncharacterized protein</fullName>
    </submittedName>
</protein>
<dbReference type="GeneID" id="87832712"/>
<feature type="compositionally biased region" description="Low complexity" evidence="1">
    <location>
        <begin position="47"/>
        <end position="57"/>
    </location>
</feature>